<feature type="transmembrane region" description="Helical" evidence="8">
    <location>
        <begin position="84"/>
        <end position="105"/>
    </location>
</feature>
<feature type="transmembrane region" description="Helical" evidence="8">
    <location>
        <begin position="12"/>
        <end position="33"/>
    </location>
</feature>
<feature type="transmembrane region" description="Helical" evidence="8">
    <location>
        <begin position="39"/>
        <end position="64"/>
    </location>
</feature>
<evidence type="ECO:0000313" key="9">
    <source>
        <dbReference type="EMBL" id="VDC28130.1"/>
    </source>
</evidence>
<name>A0A3P5X1Y5_9BACL</name>
<keyword evidence="7 8" id="KW-0472">Membrane</keyword>
<feature type="transmembrane region" description="Helical" evidence="8">
    <location>
        <begin position="219"/>
        <end position="240"/>
    </location>
</feature>
<dbReference type="NCBIfam" id="TIGR00912">
    <property type="entry name" value="2A0309"/>
    <property type="match status" value="1"/>
</dbReference>
<protein>
    <submittedName>
        <fullName evidence="9">Spore germination protein YndE</fullName>
    </submittedName>
</protein>
<evidence type="ECO:0000313" key="10">
    <source>
        <dbReference type="Proteomes" id="UP000270468"/>
    </source>
</evidence>
<feature type="transmembrane region" description="Helical" evidence="8">
    <location>
        <begin position="307"/>
        <end position="326"/>
    </location>
</feature>
<evidence type="ECO:0000256" key="3">
    <source>
        <dbReference type="ARBA" id="ARBA00022448"/>
    </source>
</evidence>
<evidence type="ECO:0000256" key="1">
    <source>
        <dbReference type="ARBA" id="ARBA00004141"/>
    </source>
</evidence>
<dbReference type="OrthoDB" id="2078716at2"/>
<dbReference type="GO" id="GO:0016020">
    <property type="term" value="C:membrane"/>
    <property type="evidence" value="ECO:0007669"/>
    <property type="project" value="UniProtKB-SubCell"/>
</dbReference>
<feature type="transmembrane region" description="Helical" evidence="8">
    <location>
        <begin position="186"/>
        <end position="207"/>
    </location>
</feature>
<keyword evidence="3" id="KW-0813">Transport</keyword>
<dbReference type="Proteomes" id="UP000270468">
    <property type="component" value="Unassembled WGS sequence"/>
</dbReference>
<keyword evidence="4" id="KW-0309">Germination</keyword>
<sequence length="370" mass="40887">MQNVKINSSQFLILVILFTVGTSILTIPSALAADTDQDAWITVIIGTGIGLLVIWLYTTIALWFPSLTYVQLNEKVFGKWVGKVLSLLVIIMAFLYTASLLYYSGTFLNIHVMPNTPLVALNILMMGIIVMGVRLGLETIARSAEILFFVFLILFLSLVVLIAPGIQIENIQPVFEAEAKKIIKSSIFYVAVASSNAVVLLMVFPAFINKVKHAKKSFIIGNLIGGIVIIIVTFLCISVLGPEKTAREIYASYELTKRINVGDFIQRIEAVSSTLWIISVYFKAVLYFYASVLGIAQLLNIKDYRPLTLPLGMIAVFLSIIIYPSISYQVNWDETTGTYFSLFVGVVLPLLLAVVYGVRKKSLKKDSGSS</sequence>
<evidence type="ECO:0000256" key="6">
    <source>
        <dbReference type="ARBA" id="ARBA00022989"/>
    </source>
</evidence>
<feature type="transmembrane region" description="Helical" evidence="8">
    <location>
        <begin position="275"/>
        <end position="295"/>
    </location>
</feature>
<dbReference type="Gene3D" id="1.20.1740.10">
    <property type="entry name" value="Amino acid/polyamine transporter I"/>
    <property type="match status" value="1"/>
</dbReference>
<dbReference type="AlphaFoldDB" id="A0A3P5X1Y5"/>
<keyword evidence="5 8" id="KW-0812">Transmembrane</keyword>
<dbReference type="InterPro" id="IPR004761">
    <property type="entry name" value="Spore_GerAB"/>
</dbReference>
<dbReference type="GO" id="GO:0009847">
    <property type="term" value="P:spore germination"/>
    <property type="evidence" value="ECO:0007669"/>
    <property type="project" value="InterPro"/>
</dbReference>
<evidence type="ECO:0000256" key="4">
    <source>
        <dbReference type="ARBA" id="ARBA00022544"/>
    </source>
</evidence>
<dbReference type="PANTHER" id="PTHR34975">
    <property type="entry name" value="SPORE GERMINATION PROTEIN A2"/>
    <property type="match status" value="1"/>
</dbReference>
<feature type="transmembrane region" description="Helical" evidence="8">
    <location>
        <begin position="146"/>
        <end position="166"/>
    </location>
</feature>
<comment type="similarity">
    <text evidence="2">Belongs to the amino acid-polyamine-organocation (APC) superfamily. Spore germination protein (SGP) (TC 2.A.3.9) family.</text>
</comment>
<feature type="transmembrane region" description="Helical" evidence="8">
    <location>
        <begin position="117"/>
        <end position="137"/>
    </location>
</feature>
<accession>A0A3P5X1Y5</accession>
<proteinExistence type="inferred from homology"/>
<keyword evidence="10" id="KW-1185">Reference proteome</keyword>
<keyword evidence="6 8" id="KW-1133">Transmembrane helix</keyword>
<feature type="transmembrane region" description="Helical" evidence="8">
    <location>
        <begin position="338"/>
        <end position="358"/>
    </location>
</feature>
<evidence type="ECO:0000256" key="2">
    <source>
        <dbReference type="ARBA" id="ARBA00007998"/>
    </source>
</evidence>
<comment type="subcellular location">
    <subcellularLocation>
        <location evidence="1">Membrane</location>
        <topology evidence="1">Multi-pass membrane protein</topology>
    </subcellularLocation>
</comment>
<gene>
    <name evidence="9" type="primary">yndE_2</name>
    <name evidence="9" type="ORF">FILTAD_01751</name>
</gene>
<evidence type="ECO:0000256" key="8">
    <source>
        <dbReference type="SAM" id="Phobius"/>
    </source>
</evidence>
<dbReference type="PANTHER" id="PTHR34975:SF2">
    <property type="entry name" value="SPORE GERMINATION PROTEIN A2"/>
    <property type="match status" value="1"/>
</dbReference>
<evidence type="ECO:0000256" key="7">
    <source>
        <dbReference type="ARBA" id="ARBA00023136"/>
    </source>
</evidence>
<evidence type="ECO:0000256" key="5">
    <source>
        <dbReference type="ARBA" id="ARBA00022692"/>
    </source>
</evidence>
<reference evidence="9 10" key="1">
    <citation type="submission" date="2018-11" db="EMBL/GenBank/DDBJ databases">
        <authorList>
            <person name="Criscuolo A."/>
        </authorList>
    </citation>
    <scope>NUCLEOTIDE SEQUENCE [LARGE SCALE GENOMIC DNA]</scope>
    <source>
        <strain evidence="9">ATB-66</strain>
    </source>
</reference>
<dbReference type="RefSeq" id="WP_124070222.1">
    <property type="nucleotide sequence ID" value="NZ_CBCRXF010000005.1"/>
</dbReference>
<dbReference type="Pfam" id="PF03845">
    <property type="entry name" value="Spore_permease"/>
    <property type="match status" value="1"/>
</dbReference>
<organism evidence="9 10">
    <name type="scientific">Filibacter tadaridae</name>
    <dbReference type="NCBI Taxonomy" id="2483811"/>
    <lineage>
        <taxon>Bacteria</taxon>
        <taxon>Bacillati</taxon>
        <taxon>Bacillota</taxon>
        <taxon>Bacilli</taxon>
        <taxon>Bacillales</taxon>
        <taxon>Caryophanaceae</taxon>
        <taxon>Filibacter</taxon>
    </lineage>
</organism>
<dbReference type="EMBL" id="UXAV01000041">
    <property type="protein sequence ID" value="VDC28130.1"/>
    <property type="molecule type" value="Genomic_DNA"/>
</dbReference>